<gene>
    <name evidence="1" type="primary">153</name>
</gene>
<dbReference type="EMBL" id="HQ630627">
    <property type="protein sequence ID" value="AEH03576.1"/>
    <property type="molecule type" value="Genomic_DNA"/>
</dbReference>
<proteinExistence type="predicted"/>
<sequence length="477" mass="53260">MNPFLHALPYDPTGTAINNRTRGEVHDLSAQHEYPYKVIVMEKGYFYTKDLVIIDKTGYRLVENQDYQCTMMNAEIAKKTGKTACAVIVVSSKKINPVVRIDAQMVGGVYCQLAPAIAQQARGLLNNTRSVHWNNIIDKPNTFKPNGHFHALWELFRFTPQVLILKRIESILERQIERDMDDVLAEFQRKLDQIGDNLGDIDARLTTHIQDTRNPHNTTKAKLQLDKVQDGAVATLDQARTTSGTILDAYATPLRAADSIAVNFTPMLQAHITDYNNPHKETAAKLGTLTVQEHLNLAAQYYDRGSVVAMTDRLEGELFSSIYDRARKNVPINQLTSGIFPSERYSTHQTGTPMVDSLLVPTGDPNWVANDGYFMGWLGIDKIFETYEKKGNQILYMSGTVGSMSKGNNAADTITTLRNTFGYNVPSGTMAVWRYLTDWIISTGNGAYTTHLSAIGMAVFLNGDWRIPGMANGNSPW</sequence>
<dbReference type="RefSeq" id="YP_009217232.1">
    <property type="nucleotide sequence ID" value="NC_028999.1"/>
</dbReference>
<organismHost>
    <name type="scientific">Pseudomonas aeruginosa</name>
    <dbReference type="NCBI Taxonomy" id="287"/>
</organismHost>
<dbReference type="KEGG" id="vg:26643681"/>
<evidence type="ECO:0000313" key="2">
    <source>
        <dbReference type="Proteomes" id="UP000008388"/>
    </source>
</evidence>
<reference evidence="1 2" key="1">
    <citation type="journal article" date="2011" name="Microbiology">
        <title>The Pseudomonas aeruginosa generalized transducing phage phiPA3 is a new member of the phiKZ-like group of 'jumbo' phages, and infects model laboratory strains and clinical isolates from cystic fibrosis patients.</title>
        <authorList>
            <person name="Monson R."/>
            <person name="Foulds I."/>
            <person name="Foweraker J."/>
            <person name="Welch M."/>
            <person name="Salmond G.P."/>
        </authorList>
    </citation>
    <scope>NUCLEOTIDE SEQUENCE [LARGE SCALE GENOMIC DNA]</scope>
</reference>
<dbReference type="OrthoDB" id="15887at10239"/>
<name>F8SK26_BPPA3</name>
<dbReference type="GeneID" id="26643681"/>
<organism evidence="1 2">
    <name type="scientific">Pseudomonas phage PhiPA3</name>
    <name type="common">Pseudomonas aeruginosa phage PhiPA3</name>
    <dbReference type="NCBI Taxonomy" id="998086"/>
    <lineage>
        <taxon>Viruses</taxon>
        <taxon>Duplodnaviria</taxon>
        <taxon>Heunggongvirae</taxon>
        <taxon>Uroviricota</taxon>
        <taxon>Caudoviricetes</taxon>
        <taxon>Chimalliviridae</taxon>
        <taxon>Miltoncavirus</taxon>
        <taxon>Miltoncavirus PhiPA3</taxon>
    </lineage>
</organism>
<evidence type="ECO:0000313" key="1">
    <source>
        <dbReference type="EMBL" id="AEH03576.1"/>
    </source>
</evidence>
<protein>
    <submittedName>
        <fullName evidence="1">Virion structural protein</fullName>
    </submittedName>
</protein>
<dbReference type="Proteomes" id="UP000008388">
    <property type="component" value="Segment"/>
</dbReference>
<keyword evidence="2" id="KW-1185">Reference proteome</keyword>
<accession>F8SK26</accession>